<reference evidence="2" key="1">
    <citation type="submission" date="2022-10" db="EMBL/GenBank/DDBJ databases">
        <authorList>
            <person name="Chen Y."/>
            <person name="Dougan E. K."/>
            <person name="Chan C."/>
            <person name="Rhodes N."/>
            <person name="Thang M."/>
        </authorList>
    </citation>
    <scope>NUCLEOTIDE SEQUENCE</scope>
</reference>
<accession>A0A9P1GKM8</accession>
<dbReference type="SUPFAM" id="SSF51735">
    <property type="entry name" value="NAD(P)-binding Rossmann-fold domains"/>
    <property type="match status" value="1"/>
</dbReference>
<dbReference type="AlphaFoldDB" id="A0A9P1GKM8"/>
<dbReference type="GO" id="GO:0005829">
    <property type="term" value="C:cytosol"/>
    <property type="evidence" value="ECO:0007669"/>
    <property type="project" value="TreeGrafter"/>
</dbReference>
<dbReference type="CDD" id="cd05233">
    <property type="entry name" value="SDR_c"/>
    <property type="match status" value="1"/>
</dbReference>
<proteinExistence type="predicted"/>
<feature type="region of interest" description="Disordered" evidence="1">
    <location>
        <begin position="258"/>
        <end position="279"/>
    </location>
</feature>
<dbReference type="EMBL" id="CAMXCT030006591">
    <property type="protein sequence ID" value="CAL4803870.1"/>
    <property type="molecule type" value="Genomic_DNA"/>
</dbReference>
<sequence length="437" mass="48218">MEPSQNSMAKRIVITGCTKGIGRALLEHFAQEHEVAGCGRSISELEALKLQLPNAKLKQLDLSSSLELQSWFGELKNDWDWIDLLVANAGTMPSPAKLWEIPCEDWQKTLQVNVLSTSQVLRHSVPLLKQGSIVVLISSRYGRTVASGMSCYSATKWATEALAKTLALELQKEKVVVVSLDPGVVNTQMLQQSCGPQELEWCHKQRGPEDFAADAGPFLLSLSMADTGRNLTVPGCPPSSFQTAVAYKDRPAWANGFSSFHTEPKSKKPRTATKSLGKDGGSGTCRKYFISGVMLGSKQKLEKHEADLVPQNYRQQIADVIQKKDPQAVIVDPLDALKHRAEQMGHTIDDINASDEAVRDAFTEVIEMVKDCDVIVSNLPEASMGSAIELWEARKANLQIFTISPMKDNWTIRSVTDHNFLDLVDFEQNLGKQLELG</sequence>
<gene>
    <name evidence="2" type="ORF">C1SCF055_LOCUS41287</name>
</gene>
<evidence type="ECO:0000313" key="4">
    <source>
        <dbReference type="Proteomes" id="UP001152797"/>
    </source>
</evidence>
<reference evidence="3" key="2">
    <citation type="submission" date="2024-04" db="EMBL/GenBank/DDBJ databases">
        <authorList>
            <person name="Chen Y."/>
            <person name="Shah S."/>
            <person name="Dougan E. K."/>
            <person name="Thang M."/>
            <person name="Chan C."/>
        </authorList>
    </citation>
    <scope>NUCLEOTIDE SEQUENCE [LARGE SCALE GENOMIC DNA]</scope>
</reference>
<dbReference type="PROSITE" id="PS00061">
    <property type="entry name" value="ADH_SHORT"/>
    <property type="match status" value="1"/>
</dbReference>
<dbReference type="InterPro" id="IPR002347">
    <property type="entry name" value="SDR_fam"/>
</dbReference>
<dbReference type="Pfam" id="PF00106">
    <property type="entry name" value="adh_short"/>
    <property type="match status" value="1"/>
</dbReference>
<comment type="caution">
    <text evidence="2">The sequence shown here is derived from an EMBL/GenBank/DDBJ whole genome shotgun (WGS) entry which is preliminary data.</text>
</comment>
<dbReference type="InterPro" id="IPR020904">
    <property type="entry name" value="Sc_DH/Rdtase_CS"/>
</dbReference>
<evidence type="ECO:0000313" key="2">
    <source>
        <dbReference type="EMBL" id="CAI4016558.1"/>
    </source>
</evidence>
<keyword evidence="4" id="KW-1185">Reference proteome</keyword>
<protein>
    <submittedName>
        <fullName evidence="2">Uncharacterized protein</fullName>
    </submittedName>
</protein>
<dbReference type="Gene3D" id="3.40.50.720">
    <property type="entry name" value="NAD(P)-binding Rossmann-like Domain"/>
    <property type="match status" value="1"/>
</dbReference>
<dbReference type="GO" id="GO:0016616">
    <property type="term" value="F:oxidoreductase activity, acting on the CH-OH group of donors, NAD or NADP as acceptor"/>
    <property type="evidence" value="ECO:0007669"/>
    <property type="project" value="TreeGrafter"/>
</dbReference>
<dbReference type="EMBL" id="CAMXCT020006591">
    <property type="protein sequence ID" value="CAL1169933.1"/>
    <property type="molecule type" value="Genomic_DNA"/>
</dbReference>
<name>A0A9P1GKM8_9DINO</name>
<organism evidence="2">
    <name type="scientific">Cladocopium goreaui</name>
    <dbReference type="NCBI Taxonomy" id="2562237"/>
    <lineage>
        <taxon>Eukaryota</taxon>
        <taxon>Sar</taxon>
        <taxon>Alveolata</taxon>
        <taxon>Dinophyceae</taxon>
        <taxon>Suessiales</taxon>
        <taxon>Symbiodiniaceae</taxon>
        <taxon>Cladocopium</taxon>
    </lineage>
</organism>
<dbReference type="InterPro" id="IPR053241">
    <property type="entry name" value="NADPH_pterin_aldehyde_rdct"/>
</dbReference>
<dbReference type="PANTHER" id="PTHR45267:SF2">
    <property type="entry name" value="NADPH-DEPENDENT PTERIN ALDEHYDE REDUCTASE"/>
    <property type="match status" value="1"/>
</dbReference>
<dbReference type="PANTHER" id="PTHR45267">
    <property type="match status" value="1"/>
</dbReference>
<evidence type="ECO:0000256" key="1">
    <source>
        <dbReference type="SAM" id="MobiDB-lite"/>
    </source>
</evidence>
<dbReference type="InterPro" id="IPR036291">
    <property type="entry name" value="NAD(P)-bd_dom_sf"/>
</dbReference>
<dbReference type="Proteomes" id="UP001152797">
    <property type="component" value="Unassembled WGS sequence"/>
</dbReference>
<dbReference type="EMBL" id="CAMXCT010006591">
    <property type="protein sequence ID" value="CAI4016558.1"/>
    <property type="molecule type" value="Genomic_DNA"/>
</dbReference>
<dbReference type="OrthoDB" id="425233at2759"/>
<dbReference type="PRINTS" id="PR00081">
    <property type="entry name" value="GDHRDH"/>
</dbReference>
<evidence type="ECO:0000313" key="3">
    <source>
        <dbReference type="EMBL" id="CAL1169933.1"/>
    </source>
</evidence>